<dbReference type="Pfam" id="PF11271">
    <property type="entry name" value="PorA"/>
    <property type="match status" value="1"/>
</dbReference>
<dbReference type="InterPro" id="IPR021424">
    <property type="entry name" value="PorA"/>
</dbReference>
<feature type="region of interest" description="Disordered" evidence="1">
    <location>
        <begin position="127"/>
        <end position="150"/>
    </location>
</feature>
<keyword evidence="2" id="KW-1133">Transmembrane helix</keyword>
<keyword evidence="2" id="KW-0472">Membrane</keyword>
<comment type="caution">
    <text evidence="3">The sequence shown here is derived from an EMBL/GenBank/DDBJ whole genome shotgun (WGS) entry which is preliminary data.</text>
</comment>
<protein>
    <submittedName>
        <fullName evidence="3">DUF3068 domain-containing protein</fullName>
    </submittedName>
</protein>
<feature type="transmembrane region" description="Helical" evidence="2">
    <location>
        <begin position="304"/>
        <end position="325"/>
    </location>
</feature>
<organism evidence="3 4">
    <name type="scientific">Rhodococcoides kroppenstedtii</name>
    <dbReference type="NCBI Taxonomy" id="293050"/>
    <lineage>
        <taxon>Bacteria</taxon>
        <taxon>Bacillati</taxon>
        <taxon>Actinomycetota</taxon>
        <taxon>Actinomycetes</taxon>
        <taxon>Mycobacteriales</taxon>
        <taxon>Nocardiaceae</taxon>
        <taxon>Rhodococcoides</taxon>
    </lineage>
</organism>
<evidence type="ECO:0000256" key="1">
    <source>
        <dbReference type="SAM" id="MobiDB-lite"/>
    </source>
</evidence>
<evidence type="ECO:0000313" key="3">
    <source>
        <dbReference type="EMBL" id="MBY6321350.1"/>
    </source>
</evidence>
<proteinExistence type="predicted"/>
<gene>
    <name evidence="3" type="ORF">HQ605_10985</name>
</gene>
<sequence>MRLGAACALLLVGAFAATVAVLLPTYVSDRLARTPLDIRTTTVAETPPGLGGDVLDTASIAGPGPLTVSTGVPLSVRRAITVEEPSDADRVTFQGASQVRRGDRPEETSLLTASVDRVTLDRRSGLPVEPAGTLQTTADAPAQPVPRTGLQQRFPFGTEKRTYSVYDATSQTSFPAEFVEETVVDGVTVYHFRSVIERYDLRRTTTSPINTVTLPAAKWGLGGDEPVTMTRWYSNTREIYVEPRSGSLVGGAEQPYQYFARDAARPEVTVLKASFALTEAGRVEQLSRARDAAQKLELLGRAPVIAAVVAVVALGGGTVLAVSAARGRGDASVRTAPSG</sequence>
<dbReference type="Proteomes" id="UP001520140">
    <property type="component" value="Unassembled WGS sequence"/>
</dbReference>
<dbReference type="RefSeq" id="WP_068103337.1">
    <property type="nucleotide sequence ID" value="NZ_JABUKE010000012.1"/>
</dbReference>
<keyword evidence="2" id="KW-0812">Transmembrane</keyword>
<reference evidence="3 4" key="1">
    <citation type="submission" date="2020-06" db="EMBL/GenBank/DDBJ databases">
        <title>Taxonomy, biology and ecology of Rhodococcus bacteria occurring in California pistachio and other woody hosts as revealed by genome sequence analyses.</title>
        <authorList>
            <person name="Gai Y."/>
            <person name="Riely B."/>
        </authorList>
    </citation>
    <scope>NUCLEOTIDE SEQUENCE [LARGE SCALE GENOMIC DNA]</scope>
    <source>
        <strain evidence="3 4">BP-284</strain>
    </source>
</reference>
<name>A0ABS7NTL0_9NOCA</name>
<evidence type="ECO:0000313" key="4">
    <source>
        <dbReference type="Proteomes" id="UP001520140"/>
    </source>
</evidence>
<evidence type="ECO:0000256" key="2">
    <source>
        <dbReference type="SAM" id="Phobius"/>
    </source>
</evidence>
<dbReference type="EMBL" id="JABUKG010000010">
    <property type="protein sequence ID" value="MBY6321350.1"/>
    <property type="molecule type" value="Genomic_DNA"/>
</dbReference>
<accession>A0ABS7NTL0</accession>
<keyword evidence="4" id="KW-1185">Reference proteome</keyword>